<comment type="caution">
    <text evidence="2">The sequence shown here is derived from an EMBL/GenBank/DDBJ whole genome shotgun (WGS) entry which is preliminary data.</text>
</comment>
<sequence>MSTKIVCALCASICLLAAATGTYADAALKPIELGGVTYVTGGIGSEEVAAFSEVASRYNLRMTFASKTGEYLSDVDVTIQDGIRHVLTVRTTGPLLYVRLPKGRYTVSARDRHIHETKQVAVDAHRGVDIRFYWDDPDQHDVMRLCSGCAGTTRHWVR</sequence>
<feature type="chain" id="PRO_5014547057" description="Carboxypeptidase regulatory-like domain-containing protein" evidence="1">
    <location>
        <begin position="27"/>
        <end position="158"/>
    </location>
</feature>
<accession>A0A1V2VSS0</accession>
<feature type="signal peptide" evidence="1">
    <location>
        <begin position="1"/>
        <end position="26"/>
    </location>
</feature>
<dbReference type="OrthoDB" id="5568005at2"/>
<evidence type="ECO:0000313" key="2">
    <source>
        <dbReference type="EMBL" id="ONU74752.1"/>
    </source>
</evidence>
<protein>
    <recommendedName>
        <fullName evidence="5">Carboxypeptidase regulatory-like domain-containing protein</fullName>
    </recommendedName>
</protein>
<evidence type="ECO:0000313" key="4">
    <source>
        <dbReference type="Proteomes" id="UP000188543"/>
    </source>
</evidence>
<gene>
    <name evidence="3" type="ORF">A8E72_35210</name>
    <name evidence="2" type="ORF">A8E72_36955</name>
</gene>
<evidence type="ECO:0008006" key="5">
    <source>
        <dbReference type="Google" id="ProtNLM"/>
    </source>
</evidence>
<name>A0A1V2VSS0_9BURK</name>
<dbReference type="EMBL" id="MUTJ01000106">
    <property type="protein sequence ID" value="ONU74752.1"/>
    <property type="molecule type" value="Genomic_DNA"/>
</dbReference>
<dbReference type="RefSeq" id="WP_077020729.1">
    <property type="nucleotide sequence ID" value="NZ_CADETK010000008.1"/>
</dbReference>
<organism evidence="2 4">
    <name type="scientific">Burkholderia cenocepacia</name>
    <dbReference type="NCBI Taxonomy" id="95486"/>
    <lineage>
        <taxon>Bacteria</taxon>
        <taxon>Pseudomonadati</taxon>
        <taxon>Pseudomonadota</taxon>
        <taxon>Betaproteobacteria</taxon>
        <taxon>Burkholderiales</taxon>
        <taxon>Burkholderiaceae</taxon>
        <taxon>Burkholderia</taxon>
        <taxon>Burkholderia cepacia complex</taxon>
    </lineage>
</organism>
<dbReference type="AlphaFoldDB" id="A0A1V2VSS0"/>
<evidence type="ECO:0000313" key="3">
    <source>
        <dbReference type="EMBL" id="ONU75350.1"/>
    </source>
</evidence>
<dbReference type="EMBL" id="MUTJ01000104">
    <property type="protein sequence ID" value="ONU75350.1"/>
    <property type="molecule type" value="Genomic_DNA"/>
</dbReference>
<proteinExistence type="predicted"/>
<reference evidence="2 4" key="1">
    <citation type="submission" date="2016-08" db="EMBL/GenBank/DDBJ databases">
        <authorList>
            <person name="Seilhamer J.J."/>
        </authorList>
    </citation>
    <scope>NUCLEOTIDE SEQUENCE [LARGE SCALE GENOMIC DNA]</scope>
    <source>
        <strain evidence="2 4">VC14762</strain>
    </source>
</reference>
<evidence type="ECO:0000256" key="1">
    <source>
        <dbReference type="SAM" id="SignalP"/>
    </source>
</evidence>
<dbReference type="Proteomes" id="UP000188543">
    <property type="component" value="Unassembled WGS sequence"/>
</dbReference>
<keyword evidence="1" id="KW-0732">Signal</keyword>